<dbReference type="Gene3D" id="3.90.550.10">
    <property type="entry name" value="Spore Coat Polysaccharide Biosynthesis Protein SpsA, Chain A"/>
    <property type="match status" value="1"/>
</dbReference>
<proteinExistence type="predicted"/>
<dbReference type="InterPro" id="IPR029044">
    <property type="entry name" value="Nucleotide-diphossugar_trans"/>
</dbReference>
<sequence length="482" mass="56436">MFDYNPSTQDLYNYRKQSDESSLNILEYEIIEPSKLRPWSRKIPDIFATKKNEHENCECGKERFTGHRSEVHLHDHRLWERDNFFQIAKPAVLMTPSNLPVEFVSSGYKVQPFESVKLKIKITDSPTKEINAKFSSYFGIIDCPLFSTFEIQDEHHSTFNQKITVEDFNAKLQETKYIPQIYDGRKLEDIVTLEVTGEVSFKIRFPVTIERTKIPVLTQRKTEAIIDRVTVITKTYLRYPCLKRLIESIGQFYPGITVIVADDNPDSKFEQIRSSSTNVKQYKMPEKEGWFAGRALAQSQVRTQFYLWVDDDFVFSKETDLKYMVYVAESTGFDIIGGALDNHVRGGWAKEDFIDIRSGNDGYCFRRKRYRNFDLPGFEQECQVVDVIENFFLARTNTVGKIRFDPEFENKGHREFFIDAIGELRVAWCSKPLILHKNNCVPSENKEVYTSDRFGKNIKDFNSRIAEMWYQRSHIKCSSEVY</sequence>
<dbReference type="CDD" id="cd00761">
    <property type="entry name" value="Glyco_tranf_GTA_type"/>
    <property type="match status" value="1"/>
</dbReference>
<dbReference type="PANTHER" id="PTHR15046:SF3">
    <property type="entry name" value="BETA-1,4 N-ACETYLGALACTOSAMINYLTRANSFERASE 2-LIKE"/>
    <property type="match status" value="1"/>
</dbReference>
<evidence type="ECO:0000313" key="2">
    <source>
        <dbReference type="EMBL" id="CAG5096369.1"/>
    </source>
</evidence>
<dbReference type="SUPFAM" id="SSF53448">
    <property type="entry name" value="Nucleotide-diphospho-sugar transferases"/>
    <property type="match status" value="1"/>
</dbReference>
<accession>A0ABN7SF82</accession>
<reference evidence="2 3" key="1">
    <citation type="submission" date="2021-04" db="EMBL/GenBank/DDBJ databases">
        <authorList>
            <person name="Bliznina A."/>
        </authorList>
    </citation>
    <scope>NUCLEOTIDE SEQUENCE [LARGE SCALE GENOMIC DNA]</scope>
</reference>
<name>A0ABN7SF82_OIKDI</name>
<dbReference type="Pfam" id="PF00535">
    <property type="entry name" value="Glycos_transf_2"/>
    <property type="match status" value="1"/>
</dbReference>
<evidence type="ECO:0000259" key="1">
    <source>
        <dbReference type="Pfam" id="PF00535"/>
    </source>
</evidence>
<organism evidence="2 3">
    <name type="scientific">Oikopleura dioica</name>
    <name type="common">Tunicate</name>
    <dbReference type="NCBI Taxonomy" id="34765"/>
    <lineage>
        <taxon>Eukaryota</taxon>
        <taxon>Metazoa</taxon>
        <taxon>Chordata</taxon>
        <taxon>Tunicata</taxon>
        <taxon>Appendicularia</taxon>
        <taxon>Copelata</taxon>
        <taxon>Oikopleuridae</taxon>
        <taxon>Oikopleura</taxon>
    </lineage>
</organism>
<dbReference type="EMBL" id="OU015569">
    <property type="protein sequence ID" value="CAG5096369.1"/>
    <property type="molecule type" value="Genomic_DNA"/>
</dbReference>
<dbReference type="Proteomes" id="UP001158576">
    <property type="component" value="Chromosome XSR"/>
</dbReference>
<gene>
    <name evidence="2" type="ORF">OKIOD_LOCUS6143</name>
</gene>
<dbReference type="PANTHER" id="PTHR15046">
    <property type="entry name" value="GLYCO_TRANS_2-LIKE DOMAIN-CONTAINING PROTEIN"/>
    <property type="match status" value="1"/>
</dbReference>
<keyword evidence="3" id="KW-1185">Reference proteome</keyword>
<dbReference type="InterPro" id="IPR001173">
    <property type="entry name" value="Glyco_trans_2-like"/>
</dbReference>
<feature type="domain" description="Glycosyltransferase 2-like" evidence="1">
    <location>
        <begin position="230"/>
        <end position="383"/>
    </location>
</feature>
<evidence type="ECO:0000313" key="3">
    <source>
        <dbReference type="Proteomes" id="UP001158576"/>
    </source>
</evidence>
<protein>
    <submittedName>
        <fullName evidence="2">Oidioi.mRNA.OKI2018_I69.XSR.g14585.t1.cds</fullName>
    </submittedName>
</protein>